<evidence type="ECO:0000313" key="8">
    <source>
        <dbReference type="EMBL" id="KAK4004590.1"/>
    </source>
</evidence>
<comment type="caution">
    <text evidence="8">The sequence shown here is derived from an EMBL/GenBank/DDBJ whole genome shotgun (WGS) entry which is preliminary data.</text>
</comment>
<feature type="repeat" description="ANK" evidence="5">
    <location>
        <begin position="957"/>
        <end position="992"/>
    </location>
</feature>
<evidence type="ECO:0000259" key="7">
    <source>
        <dbReference type="PROSITE" id="PS50011"/>
    </source>
</evidence>
<evidence type="ECO:0000313" key="9">
    <source>
        <dbReference type="Proteomes" id="UP001234178"/>
    </source>
</evidence>
<dbReference type="InterPro" id="IPR002110">
    <property type="entry name" value="Ankyrin_rpt"/>
</dbReference>
<feature type="repeat" description="ANK" evidence="5">
    <location>
        <begin position="1209"/>
        <end position="1243"/>
    </location>
</feature>
<sequence length="1450" mass="163903">MAFRNYPPWSTFNRPPAGVLASANSNRIILGRDKGERVALKIIPFKPGEIGDEQIERYWEDLIKLRDDNLVQYRSFTLQNDGRYLAMELCQGSMLDYCRGTLDSAVASIVKAIDIMWQITCAVEYLDRQKIGHGDLKPENVLFKIIDSEPRRVVAKLSGYGYNHLQSRDNVKTDFSQLSYLYVSAATKKEVRPNGALATSNLTEIDIEAKKLALELINLVTNPFSLEAGTLLRHPFFILNCQFALPRLIKEQTNEDIRRGFQNYDNLKNWKASLVNPLPLHENFSVLETILLDNDNIETSLNDAFSKTPQLLSQYIWHVSTTLAALPKGDNQRSRLELRKPLGHGSFGEVYKCFYTNNEEIRFLAACKKAFRVDDAGKVFEREIRTLSQLNHLFIIKYLEVVEMKNEQYIVMELCEGSLRDYVEGKLVQVVPEGSLNDKIIISQVSLGLAYMHSKGIIHKDLKLENILLKRHSPASRLVLAKIADFGFAKELKPESSSFSNTNHPGTLSYMPPELLSISHGTYPATFDSDIYALGMTIARIALKGKHPFTPDRQQQFDSMRQGLVLPNLQHLSWDLIDLIVKLTDKDPAKRPIMPLVLCHPYFTLTNNKTRRHFVDRLLTDLNSENRKDQMKKIFNNHNFQKWYNTIITDKPETAEETQEMEKTLEMFKSIQPDSTVESLYTKQYKQTIKNALKAEYDANVGNDIDQISSNHGLCGYDHSKNRTISRLDPTMVFKEDNSENKDQSGLQTNQKTSKHYLQQQFSRNRLHKMVEKKPVLMVSYFWSCLSDMINNSPINLSETTTDQQNPTSSGGRKHQLVQLKNWITNELQWTSFFYDDDDEQIADELWNMKYPGTNETSQETKKEIIRTAAKCNISPVVWSKLLNWMGTNATSILLREIVQSHLQHAPKIAEMILQKHWFKEENLSSFHLAAFNEGNYADKIMKTLFDNNRIPTVTEDGLTPAHIAAQNESNCGWRLLKLLLEKGANPNASIQNGTTPVHWAAMNQGEQAAEILKLLLDCGGDYDKMDKSGHKPIHYATMNTSHSALKLLDLLLKKRDANIVDSTGRTLLHFAVLNEGDCAQEIVQKLLKNGESPNINDNEKSTPLHLAVRNDKIHQLKLMRILLQNSGDPNAVDQSGLTPVHYAAASENEYAHEKLKLLLAFKGNLTFQDKDGLTPIHYTIINKGKCGDEMRKLVCVDPEKTNAHLNSNGETLLHRLVSKNDGQLELVQLVIDNGGNPNATDKFGRSPVHSVVLLNESLAGLDILRLLLAKGGNVNLQDRVKKFTPVHYVSSSLRGRLPEKLEILLDHGGEANTQGNDGTTPLHLAVANSGIYGPQLTRVLLKSGANVNAIDANQRTPLHEAIRNENDDISFDAIQQLVEKGANPNARDSKGCTPIHYAVQHRRRNSVKVVELLLQHGGNMNIADNEGMTPHRLAKYCLPECLPPQQTSK</sequence>
<feature type="domain" description="Protein kinase" evidence="7">
    <location>
        <begin position="336"/>
        <end position="603"/>
    </location>
</feature>
<feature type="domain" description="Protein kinase" evidence="7">
    <location>
        <begin position="14"/>
        <end position="311"/>
    </location>
</feature>
<dbReference type="Pfam" id="PF12796">
    <property type="entry name" value="Ank_2"/>
    <property type="match status" value="4"/>
</dbReference>
<dbReference type="SMART" id="SM00220">
    <property type="entry name" value="S_TKc"/>
    <property type="match status" value="1"/>
</dbReference>
<dbReference type="SUPFAM" id="SSF48403">
    <property type="entry name" value="Ankyrin repeat"/>
    <property type="match status" value="2"/>
</dbReference>
<dbReference type="InterPro" id="IPR000719">
    <property type="entry name" value="Prot_kinase_dom"/>
</dbReference>
<feature type="repeat" description="ANK" evidence="5">
    <location>
        <begin position="1136"/>
        <end position="1171"/>
    </location>
</feature>
<evidence type="ECO:0000256" key="1">
    <source>
        <dbReference type="ARBA" id="ARBA00022737"/>
    </source>
</evidence>
<dbReference type="PANTHER" id="PTHR24178:SF9">
    <property type="entry name" value="ANK_REP_REGION DOMAIN-CONTAINING PROTEIN"/>
    <property type="match status" value="1"/>
</dbReference>
<accession>A0ABQ9YVB7</accession>
<dbReference type="CDD" id="cd14014">
    <property type="entry name" value="STKc_PknB_like"/>
    <property type="match status" value="1"/>
</dbReference>
<reference evidence="8 9" key="1">
    <citation type="journal article" date="2023" name="Nucleic Acids Res.">
        <title>The hologenome of Daphnia magna reveals possible DNA methylation and microbiome-mediated evolution of the host genome.</title>
        <authorList>
            <person name="Chaturvedi A."/>
            <person name="Li X."/>
            <person name="Dhandapani V."/>
            <person name="Marshall H."/>
            <person name="Kissane S."/>
            <person name="Cuenca-Cambronero M."/>
            <person name="Asole G."/>
            <person name="Calvet F."/>
            <person name="Ruiz-Romero M."/>
            <person name="Marangio P."/>
            <person name="Guigo R."/>
            <person name="Rago D."/>
            <person name="Mirbahai L."/>
            <person name="Eastwood N."/>
            <person name="Colbourne J.K."/>
            <person name="Zhou J."/>
            <person name="Mallon E."/>
            <person name="Orsini L."/>
        </authorList>
    </citation>
    <scope>NUCLEOTIDE SEQUENCE [LARGE SCALE GENOMIC DNA]</scope>
    <source>
        <strain evidence="8">LRV0_1</strain>
    </source>
</reference>
<feature type="repeat" description="ANK" evidence="5">
    <location>
        <begin position="1100"/>
        <end position="1135"/>
    </location>
</feature>
<dbReference type="EMBL" id="JAOYFB010000001">
    <property type="protein sequence ID" value="KAK4004590.1"/>
    <property type="molecule type" value="Genomic_DNA"/>
</dbReference>
<feature type="repeat" description="ANK" evidence="5">
    <location>
        <begin position="1064"/>
        <end position="1099"/>
    </location>
</feature>
<evidence type="ECO:0000256" key="2">
    <source>
        <dbReference type="ARBA" id="ARBA00022741"/>
    </source>
</evidence>
<keyword evidence="3 6" id="KW-0067">ATP-binding</keyword>
<dbReference type="PROSITE" id="PS50297">
    <property type="entry name" value="ANK_REP_REGION"/>
    <property type="match status" value="7"/>
</dbReference>
<evidence type="ECO:0000256" key="6">
    <source>
        <dbReference type="PROSITE-ProRule" id="PRU10141"/>
    </source>
</evidence>
<evidence type="ECO:0000256" key="4">
    <source>
        <dbReference type="ARBA" id="ARBA00023043"/>
    </source>
</evidence>
<keyword evidence="1" id="KW-0677">Repeat</keyword>
<dbReference type="SMART" id="SM00248">
    <property type="entry name" value="ANK"/>
    <property type="match status" value="13"/>
</dbReference>
<feature type="repeat" description="ANK" evidence="5">
    <location>
        <begin position="1244"/>
        <end position="1280"/>
    </location>
</feature>
<feature type="repeat" description="ANK" evidence="5">
    <location>
        <begin position="1354"/>
        <end position="1390"/>
    </location>
</feature>
<dbReference type="PROSITE" id="PS00107">
    <property type="entry name" value="PROTEIN_KINASE_ATP"/>
    <property type="match status" value="1"/>
</dbReference>
<organism evidence="8 9">
    <name type="scientific">Daphnia magna</name>
    <dbReference type="NCBI Taxonomy" id="35525"/>
    <lineage>
        <taxon>Eukaryota</taxon>
        <taxon>Metazoa</taxon>
        <taxon>Ecdysozoa</taxon>
        <taxon>Arthropoda</taxon>
        <taxon>Crustacea</taxon>
        <taxon>Branchiopoda</taxon>
        <taxon>Diplostraca</taxon>
        <taxon>Cladocera</taxon>
        <taxon>Anomopoda</taxon>
        <taxon>Daphniidae</taxon>
        <taxon>Daphnia</taxon>
    </lineage>
</organism>
<dbReference type="InterPro" id="IPR017441">
    <property type="entry name" value="Protein_kinase_ATP_BS"/>
</dbReference>
<dbReference type="InterPro" id="IPR008271">
    <property type="entry name" value="Ser/Thr_kinase_AS"/>
</dbReference>
<dbReference type="Proteomes" id="UP001234178">
    <property type="component" value="Unassembled WGS sequence"/>
</dbReference>
<dbReference type="PANTHER" id="PTHR24178">
    <property type="entry name" value="MOLTING PROTEIN MLT-4"/>
    <property type="match status" value="1"/>
</dbReference>
<dbReference type="PROSITE" id="PS50088">
    <property type="entry name" value="ANK_REPEAT"/>
    <property type="match status" value="10"/>
</dbReference>
<proteinExistence type="predicted"/>
<dbReference type="Gene3D" id="1.25.40.20">
    <property type="entry name" value="Ankyrin repeat-containing domain"/>
    <property type="match status" value="4"/>
</dbReference>
<dbReference type="SUPFAM" id="SSF56112">
    <property type="entry name" value="Protein kinase-like (PK-like)"/>
    <property type="match status" value="2"/>
</dbReference>
<dbReference type="Pfam" id="PF00069">
    <property type="entry name" value="Pkinase"/>
    <property type="match status" value="2"/>
</dbReference>
<evidence type="ECO:0000256" key="3">
    <source>
        <dbReference type="ARBA" id="ARBA00022840"/>
    </source>
</evidence>
<keyword evidence="2 6" id="KW-0547">Nucleotide-binding</keyword>
<dbReference type="InterPro" id="IPR011009">
    <property type="entry name" value="Kinase-like_dom_sf"/>
</dbReference>
<feature type="repeat" description="ANK" evidence="5">
    <location>
        <begin position="993"/>
        <end position="1028"/>
    </location>
</feature>
<keyword evidence="9" id="KW-1185">Reference proteome</keyword>
<dbReference type="InterPro" id="IPR036770">
    <property type="entry name" value="Ankyrin_rpt-contain_sf"/>
</dbReference>
<dbReference type="PROSITE" id="PS00108">
    <property type="entry name" value="PROTEIN_KINASE_ST"/>
    <property type="match status" value="2"/>
</dbReference>
<protein>
    <recommendedName>
        <fullName evidence="7">Protein kinase domain-containing protein</fullName>
    </recommendedName>
</protein>
<evidence type="ECO:0000256" key="5">
    <source>
        <dbReference type="PROSITE-ProRule" id="PRU00023"/>
    </source>
</evidence>
<name>A0ABQ9YVB7_9CRUS</name>
<dbReference type="Gene3D" id="1.10.510.10">
    <property type="entry name" value="Transferase(Phosphotransferase) domain 1"/>
    <property type="match status" value="2"/>
</dbReference>
<feature type="repeat" description="ANK" evidence="5">
    <location>
        <begin position="1391"/>
        <end position="1426"/>
    </location>
</feature>
<dbReference type="PROSITE" id="PS50011">
    <property type="entry name" value="PROTEIN_KINASE_DOM"/>
    <property type="match status" value="2"/>
</dbReference>
<keyword evidence="4 5" id="KW-0040">ANK repeat</keyword>
<feature type="binding site" evidence="6">
    <location>
        <position position="368"/>
    </location>
    <ligand>
        <name>ATP</name>
        <dbReference type="ChEBI" id="CHEBI:30616"/>
    </ligand>
</feature>
<feature type="repeat" description="ANK" evidence="5">
    <location>
        <begin position="1318"/>
        <end position="1353"/>
    </location>
</feature>
<gene>
    <name evidence="8" type="ORF">OUZ56_006323</name>
</gene>